<dbReference type="InterPro" id="IPR005496">
    <property type="entry name" value="Integral_membrane_TerC"/>
</dbReference>
<feature type="transmembrane region" description="Helical" evidence="1">
    <location>
        <begin position="88"/>
        <end position="107"/>
    </location>
</feature>
<name>A0A7S9LT74_9RHOB</name>
<feature type="transmembrane region" description="Helical" evidence="1">
    <location>
        <begin position="134"/>
        <end position="154"/>
    </location>
</feature>
<sequence length="268" mass="29429">MELLSFENLGNLVMLIFLQAVLGFDNLLYISIESQRAPAADQARVRRLGILIAIALRIVLLFIMIQLLEALSEPLFSLNWEGVITGDFTFATVVFLFGGGFIMYTAVKEISHLLSVDHLEEGVNGAKRKSAASVIALIVFMNLIFSFDSILSAIAITDVFPVLAIAILASGAAMLLLADDVSSFIEKNRMYEVLGLMVLLIVGVVLLGEGGHQAHMHLLGYEVVAMSKSTFYFSVVVLFIVQILQTGYRRKLEKVRAHRAKLVQKAAP</sequence>
<evidence type="ECO:0000256" key="1">
    <source>
        <dbReference type="SAM" id="Phobius"/>
    </source>
</evidence>
<dbReference type="KEGG" id="poz:I0K15_03560"/>
<keyword evidence="3" id="KW-1185">Reference proteome</keyword>
<feature type="transmembrane region" description="Helical" evidence="1">
    <location>
        <begin position="12"/>
        <end position="32"/>
    </location>
</feature>
<protein>
    <submittedName>
        <fullName evidence="2">Tellurium resistance protein TerC</fullName>
    </submittedName>
</protein>
<dbReference type="AlphaFoldDB" id="A0A7S9LT74"/>
<reference evidence="2 3" key="1">
    <citation type="submission" date="2020-11" db="EMBL/GenBank/DDBJ databases">
        <title>Description of Pontivivens ytuae sp. nov. isolated from deep sea sediment of Mariana Trench.</title>
        <authorList>
            <person name="Wang Z."/>
            <person name="Sun Q.-L."/>
            <person name="Xu X.-D."/>
            <person name="Tang Y.-Z."/>
            <person name="Zhang J."/>
        </authorList>
    </citation>
    <scope>NUCLEOTIDE SEQUENCE [LARGE SCALE GENOMIC DNA]</scope>
    <source>
        <strain evidence="2 3">MT2928</strain>
    </source>
</reference>
<proteinExistence type="predicted"/>
<keyword evidence="1" id="KW-0812">Transmembrane</keyword>
<evidence type="ECO:0000313" key="3">
    <source>
        <dbReference type="Proteomes" id="UP000594800"/>
    </source>
</evidence>
<dbReference type="GO" id="GO:0016020">
    <property type="term" value="C:membrane"/>
    <property type="evidence" value="ECO:0007669"/>
    <property type="project" value="InterPro"/>
</dbReference>
<organism evidence="2 3">
    <name type="scientific">Pontivivens ytuae</name>
    <dbReference type="NCBI Taxonomy" id="2789856"/>
    <lineage>
        <taxon>Bacteria</taxon>
        <taxon>Pseudomonadati</taxon>
        <taxon>Pseudomonadota</taxon>
        <taxon>Alphaproteobacteria</taxon>
        <taxon>Rhodobacterales</taxon>
        <taxon>Paracoccaceae</taxon>
        <taxon>Pontivivens</taxon>
    </lineage>
</organism>
<keyword evidence="1" id="KW-0472">Membrane</keyword>
<keyword evidence="1" id="KW-1133">Transmembrane helix</keyword>
<feature type="transmembrane region" description="Helical" evidence="1">
    <location>
        <begin position="160"/>
        <end position="178"/>
    </location>
</feature>
<feature type="transmembrane region" description="Helical" evidence="1">
    <location>
        <begin position="190"/>
        <end position="210"/>
    </location>
</feature>
<dbReference type="Pfam" id="PF03741">
    <property type="entry name" value="TerC"/>
    <property type="match status" value="1"/>
</dbReference>
<gene>
    <name evidence="2" type="ORF">I0K15_03560</name>
</gene>
<feature type="transmembrane region" description="Helical" evidence="1">
    <location>
        <begin position="48"/>
        <end position="68"/>
    </location>
</feature>
<dbReference type="EMBL" id="CP064942">
    <property type="protein sequence ID" value="QPH54857.1"/>
    <property type="molecule type" value="Genomic_DNA"/>
</dbReference>
<evidence type="ECO:0000313" key="2">
    <source>
        <dbReference type="EMBL" id="QPH54857.1"/>
    </source>
</evidence>
<dbReference type="Proteomes" id="UP000594800">
    <property type="component" value="Chromosome"/>
</dbReference>
<accession>A0A7S9LT74</accession>